<dbReference type="InterPro" id="IPR029044">
    <property type="entry name" value="Nucleotide-diphossugar_trans"/>
</dbReference>
<dbReference type="eggNOG" id="COG1216">
    <property type="taxonomic scope" value="Bacteria"/>
</dbReference>
<dbReference type="EMBL" id="ACBZ01000139">
    <property type="protein sequence ID" value="EEG48548.1"/>
    <property type="molecule type" value="Genomic_DNA"/>
</dbReference>
<protein>
    <recommendedName>
        <fullName evidence="5">Glycosyltransferase 2-like domain-containing protein</fullName>
    </recommendedName>
</protein>
<dbReference type="PANTHER" id="PTHR43179">
    <property type="entry name" value="RHAMNOSYLTRANSFERASE WBBL"/>
    <property type="match status" value="1"/>
</dbReference>
<evidence type="ECO:0000256" key="3">
    <source>
        <dbReference type="ARBA" id="ARBA00022676"/>
    </source>
</evidence>
<dbReference type="PANTHER" id="PTHR43179:SF12">
    <property type="entry name" value="GALACTOFURANOSYLTRANSFERASE GLFT2"/>
    <property type="match status" value="1"/>
</dbReference>
<dbReference type="Gene3D" id="3.90.550.10">
    <property type="entry name" value="Spore Coat Polysaccharide Biosynthesis Protein SpsA, Chain A"/>
    <property type="match status" value="1"/>
</dbReference>
<evidence type="ECO:0000256" key="1">
    <source>
        <dbReference type="ARBA" id="ARBA00004776"/>
    </source>
</evidence>
<proteinExistence type="inferred from homology"/>
<comment type="caution">
    <text evidence="6">The sequence shown here is derived from an EMBL/GenBank/DDBJ whole genome shotgun (WGS) entry which is preliminary data.</text>
</comment>
<evidence type="ECO:0000313" key="6">
    <source>
        <dbReference type="EMBL" id="EEG48548.1"/>
    </source>
</evidence>
<keyword evidence="4" id="KW-0808">Transferase</keyword>
<name>C0CNV1_BLAHS</name>
<comment type="similarity">
    <text evidence="2">Belongs to the glycosyltransferase 2 family.</text>
</comment>
<dbReference type="HOGENOM" id="CLU_023845_4_0_9"/>
<dbReference type="AlphaFoldDB" id="C0CNV1"/>
<accession>C0CNV1</accession>
<dbReference type="GO" id="GO:0016757">
    <property type="term" value="F:glycosyltransferase activity"/>
    <property type="evidence" value="ECO:0007669"/>
    <property type="project" value="UniProtKB-KW"/>
</dbReference>
<dbReference type="SUPFAM" id="SSF53448">
    <property type="entry name" value="Nucleotide-diphospho-sugar transferases"/>
    <property type="match status" value="1"/>
</dbReference>
<dbReference type="RefSeq" id="WP_005950017.1">
    <property type="nucleotide sequence ID" value="NZ_CP136423.1"/>
</dbReference>
<reference evidence="6 7" key="2">
    <citation type="submission" date="2009-02" db="EMBL/GenBank/DDBJ databases">
        <title>Draft genome sequence of Blautia hydrogenotrophica DSM 10507 (Ruminococcus hydrogenotrophicus DSM 10507).</title>
        <authorList>
            <person name="Sudarsanam P."/>
            <person name="Ley R."/>
            <person name="Guruge J."/>
            <person name="Turnbaugh P.J."/>
            <person name="Mahowald M."/>
            <person name="Liep D."/>
            <person name="Gordon J."/>
        </authorList>
    </citation>
    <scope>NUCLEOTIDE SEQUENCE [LARGE SCALE GENOMIC DNA]</scope>
    <source>
        <strain evidence="7">DSM 10507 / JCM 14656 / S5a33</strain>
    </source>
</reference>
<dbReference type="InterPro" id="IPR001173">
    <property type="entry name" value="Glyco_trans_2-like"/>
</dbReference>
<keyword evidence="7" id="KW-1185">Reference proteome</keyword>
<sequence>MKKVTVIIPNYNGKGYLGECLGSLERQKGIEFDIILVDNGSEDGSSEWVREHFPQVQIVQLEENFGFCGAVNRGICQANSPYVLLLNNDTQSDENFVREMVAAMERHPRAFSCGAKLLQYRNRNLVDDAGNYYNALGWAFARGKDRESQEYEEEEKIFAACAGAAIYRKKIFQKIGMFDEEHFAYLEDTDIGYRARLYGYENWFAPKAVVYHVGSGTTGSRYNEFKIRYSSRNNIYMLYKNMPAPQIILNFPLLAAGFGAKLLFFTLKGYGREYAAGIKNGFQLCKKEKKVPFTLKKIRRCGRIQMELWKNIPRGFYRR</sequence>
<evidence type="ECO:0000259" key="5">
    <source>
        <dbReference type="Pfam" id="PF00535"/>
    </source>
</evidence>
<dbReference type="CDD" id="cd04186">
    <property type="entry name" value="GT_2_like_c"/>
    <property type="match status" value="1"/>
</dbReference>
<dbReference type="PATRIC" id="fig|476272.21.peg.681"/>
<evidence type="ECO:0000256" key="2">
    <source>
        <dbReference type="ARBA" id="ARBA00006739"/>
    </source>
</evidence>
<gene>
    <name evidence="6" type="ORF">RUMHYD_02550</name>
</gene>
<comment type="pathway">
    <text evidence="1">Cell wall biogenesis; cell wall polysaccharide biosynthesis.</text>
</comment>
<dbReference type="Proteomes" id="UP000003100">
    <property type="component" value="Unassembled WGS sequence"/>
</dbReference>
<evidence type="ECO:0000256" key="4">
    <source>
        <dbReference type="ARBA" id="ARBA00022679"/>
    </source>
</evidence>
<organism evidence="6 7">
    <name type="scientific">Blautia hydrogenotrophica (strain DSM 10507 / JCM 14656 / S5a33)</name>
    <name type="common">Ruminococcus hydrogenotrophicus</name>
    <dbReference type="NCBI Taxonomy" id="476272"/>
    <lineage>
        <taxon>Bacteria</taxon>
        <taxon>Bacillati</taxon>
        <taxon>Bacillota</taxon>
        <taxon>Clostridia</taxon>
        <taxon>Lachnospirales</taxon>
        <taxon>Lachnospiraceae</taxon>
        <taxon>Blautia</taxon>
    </lineage>
</organism>
<reference evidence="6 7" key="1">
    <citation type="submission" date="2009-01" db="EMBL/GenBank/DDBJ databases">
        <authorList>
            <person name="Fulton L."/>
            <person name="Clifton S."/>
            <person name="Fulton B."/>
            <person name="Xu J."/>
            <person name="Minx P."/>
            <person name="Pepin K.H."/>
            <person name="Johnson M."/>
            <person name="Bhonagiri V."/>
            <person name="Nash W.E."/>
            <person name="Mardis E.R."/>
            <person name="Wilson R.K."/>
        </authorList>
    </citation>
    <scope>NUCLEOTIDE SEQUENCE [LARGE SCALE GENOMIC DNA]</scope>
    <source>
        <strain evidence="7">DSM 10507 / JCM 14656 / S5a33</strain>
    </source>
</reference>
<keyword evidence="3" id="KW-0328">Glycosyltransferase</keyword>
<feature type="domain" description="Glycosyltransferase 2-like" evidence="5">
    <location>
        <begin position="5"/>
        <end position="176"/>
    </location>
</feature>
<dbReference type="GeneID" id="86822848"/>
<evidence type="ECO:0000313" key="7">
    <source>
        <dbReference type="Proteomes" id="UP000003100"/>
    </source>
</evidence>
<dbReference type="Pfam" id="PF00535">
    <property type="entry name" value="Glycos_transf_2"/>
    <property type="match status" value="1"/>
</dbReference>